<dbReference type="InterPro" id="IPR011527">
    <property type="entry name" value="ABC1_TM_dom"/>
</dbReference>
<feature type="transmembrane region" description="Helical" evidence="8">
    <location>
        <begin position="64"/>
        <end position="90"/>
    </location>
</feature>
<dbReference type="InterPro" id="IPR036640">
    <property type="entry name" value="ABC1_TM_sf"/>
</dbReference>
<dbReference type="PANTHER" id="PTHR24223">
    <property type="entry name" value="ATP-BINDING CASSETTE SUB-FAMILY C"/>
    <property type="match status" value="1"/>
</dbReference>
<evidence type="ECO:0000256" key="6">
    <source>
        <dbReference type="ARBA" id="ARBA00022989"/>
    </source>
</evidence>
<evidence type="ECO:0000259" key="9">
    <source>
        <dbReference type="PROSITE" id="PS50893"/>
    </source>
</evidence>
<evidence type="ECO:0000256" key="2">
    <source>
        <dbReference type="ARBA" id="ARBA00022448"/>
    </source>
</evidence>
<dbReference type="SMART" id="SM00382">
    <property type="entry name" value="AAA"/>
    <property type="match status" value="2"/>
</dbReference>
<dbReference type="GO" id="GO:0016020">
    <property type="term" value="C:membrane"/>
    <property type="evidence" value="ECO:0007669"/>
    <property type="project" value="UniProtKB-SubCell"/>
</dbReference>
<feature type="transmembrane region" description="Helical" evidence="8">
    <location>
        <begin position="96"/>
        <end position="118"/>
    </location>
</feature>
<evidence type="ECO:0000256" key="5">
    <source>
        <dbReference type="ARBA" id="ARBA00022840"/>
    </source>
</evidence>
<dbReference type="STRING" id="1448318.A0A319EQV7"/>
<dbReference type="PROSITE" id="PS00211">
    <property type="entry name" value="ABC_TRANSPORTER_1"/>
    <property type="match status" value="1"/>
</dbReference>
<comment type="subcellular location">
    <subcellularLocation>
        <location evidence="1">Membrane</location>
        <topology evidence="1">Multi-pass membrane protein</topology>
    </subcellularLocation>
</comment>
<gene>
    <name evidence="11" type="ORF">BO78DRAFT_356865</name>
</gene>
<dbReference type="InterPro" id="IPR050173">
    <property type="entry name" value="ABC_transporter_C-like"/>
</dbReference>
<dbReference type="GO" id="GO:0005524">
    <property type="term" value="F:ATP binding"/>
    <property type="evidence" value="ECO:0007669"/>
    <property type="project" value="UniProtKB-KW"/>
</dbReference>
<dbReference type="InterPro" id="IPR017871">
    <property type="entry name" value="ABC_transporter-like_CS"/>
</dbReference>
<dbReference type="InterPro" id="IPR044746">
    <property type="entry name" value="ABCC_6TM_D1"/>
</dbReference>
<keyword evidence="2" id="KW-0813">Transport</keyword>
<keyword evidence="5" id="KW-0067">ATP-binding</keyword>
<feature type="transmembrane region" description="Helical" evidence="8">
    <location>
        <begin position="161"/>
        <end position="179"/>
    </location>
</feature>
<dbReference type="Pfam" id="PF00005">
    <property type="entry name" value="ABC_tran"/>
    <property type="match status" value="2"/>
</dbReference>
<dbReference type="PROSITE" id="PS50893">
    <property type="entry name" value="ABC_TRANSPORTER_2"/>
    <property type="match status" value="2"/>
</dbReference>
<dbReference type="FunFam" id="1.20.1560.10:FF:000066">
    <property type="entry name" value="ABC multidrug transporter (Eurofung)"/>
    <property type="match status" value="1"/>
</dbReference>
<dbReference type="InterPro" id="IPR027417">
    <property type="entry name" value="P-loop_NTPase"/>
</dbReference>
<dbReference type="SUPFAM" id="SSF52540">
    <property type="entry name" value="P-loop containing nucleoside triphosphate hydrolases"/>
    <property type="match status" value="2"/>
</dbReference>
<dbReference type="InterPro" id="IPR003439">
    <property type="entry name" value="ABC_transporter-like_ATP-bd"/>
</dbReference>
<dbReference type="PROSITE" id="PS50929">
    <property type="entry name" value="ABC_TM1F"/>
    <property type="match status" value="2"/>
</dbReference>
<dbReference type="CDD" id="cd18579">
    <property type="entry name" value="ABC_6TM_ABCC_D1"/>
    <property type="match status" value="1"/>
</dbReference>
<dbReference type="SUPFAM" id="SSF90123">
    <property type="entry name" value="ABC transporter transmembrane region"/>
    <property type="match status" value="2"/>
</dbReference>
<dbReference type="GO" id="GO:0016887">
    <property type="term" value="F:ATP hydrolysis activity"/>
    <property type="evidence" value="ECO:0007669"/>
    <property type="project" value="InterPro"/>
</dbReference>
<dbReference type="Gene3D" id="1.20.1560.10">
    <property type="entry name" value="ABC transporter type 1, transmembrane domain"/>
    <property type="match status" value="2"/>
</dbReference>
<feature type="transmembrane region" description="Helical" evidence="8">
    <location>
        <begin position="312"/>
        <end position="334"/>
    </location>
</feature>
<evidence type="ECO:0000313" key="11">
    <source>
        <dbReference type="EMBL" id="PYI12622.1"/>
    </source>
</evidence>
<dbReference type="Pfam" id="PF00664">
    <property type="entry name" value="ABC_membrane"/>
    <property type="match status" value="1"/>
</dbReference>
<dbReference type="InterPro" id="IPR003593">
    <property type="entry name" value="AAA+_ATPase"/>
</dbReference>
<dbReference type="OrthoDB" id="6500128at2759"/>
<dbReference type="EMBL" id="KZ826315">
    <property type="protein sequence ID" value="PYI12622.1"/>
    <property type="molecule type" value="Genomic_DNA"/>
</dbReference>
<dbReference type="GO" id="GO:0140359">
    <property type="term" value="F:ABC-type transporter activity"/>
    <property type="evidence" value="ECO:0007669"/>
    <property type="project" value="InterPro"/>
</dbReference>
<feature type="transmembrane region" description="Helical" evidence="8">
    <location>
        <begin position="923"/>
        <end position="945"/>
    </location>
</feature>
<evidence type="ECO:0000256" key="1">
    <source>
        <dbReference type="ARBA" id="ARBA00004141"/>
    </source>
</evidence>
<feature type="transmembrane region" description="Helical" evidence="8">
    <location>
        <begin position="31"/>
        <end position="52"/>
    </location>
</feature>
<accession>A0A319EQV7</accession>
<evidence type="ECO:0000313" key="12">
    <source>
        <dbReference type="Proteomes" id="UP000248423"/>
    </source>
</evidence>
<evidence type="ECO:0000259" key="10">
    <source>
        <dbReference type="PROSITE" id="PS50929"/>
    </source>
</evidence>
<protein>
    <submittedName>
        <fullName evidence="11">P-loop containing nucleoside triphosphate hydrolase protein</fullName>
    </submittedName>
</protein>
<proteinExistence type="predicted"/>
<dbReference type="Pfam" id="PF24357">
    <property type="entry name" value="TMD0_ABC"/>
    <property type="match status" value="1"/>
</dbReference>
<feature type="transmembrane region" description="Helical" evidence="8">
    <location>
        <begin position="409"/>
        <end position="432"/>
    </location>
</feature>
<feature type="transmembrane region" description="Helical" evidence="8">
    <location>
        <begin position="130"/>
        <end position="155"/>
    </location>
</feature>
<keyword evidence="3 8" id="KW-0812">Transmembrane</keyword>
<keyword evidence="7 8" id="KW-0472">Membrane</keyword>
<name>A0A319EQV7_ASPSB</name>
<dbReference type="VEuPathDB" id="FungiDB:BO78DRAFT_356865"/>
<evidence type="ECO:0000256" key="4">
    <source>
        <dbReference type="ARBA" id="ARBA00022741"/>
    </source>
</evidence>
<feature type="domain" description="ABC transporter" evidence="9">
    <location>
        <begin position="1199"/>
        <end position="1449"/>
    </location>
</feature>
<dbReference type="InterPro" id="IPR056227">
    <property type="entry name" value="TMD0_ABC"/>
</dbReference>
<dbReference type="Gene3D" id="3.40.50.300">
    <property type="entry name" value="P-loop containing nucleotide triphosphate hydrolases"/>
    <property type="match status" value="2"/>
</dbReference>
<feature type="transmembrane region" description="Helical" evidence="8">
    <location>
        <begin position="494"/>
        <end position="514"/>
    </location>
</feature>
<feature type="domain" description="ABC transporter" evidence="9">
    <location>
        <begin position="590"/>
        <end position="819"/>
    </location>
</feature>
<evidence type="ECO:0000256" key="3">
    <source>
        <dbReference type="ARBA" id="ARBA00022692"/>
    </source>
</evidence>
<keyword evidence="6 8" id="KW-1133">Transmembrane helix</keyword>
<dbReference type="Proteomes" id="UP000248423">
    <property type="component" value="Unassembled WGS sequence"/>
</dbReference>
<evidence type="ECO:0000256" key="8">
    <source>
        <dbReference type="SAM" id="Phobius"/>
    </source>
</evidence>
<feature type="domain" description="ABC transmembrane type-1" evidence="10">
    <location>
        <begin position="280"/>
        <end position="548"/>
    </location>
</feature>
<keyword evidence="11" id="KW-0378">Hydrolase</keyword>
<feature type="transmembrane region" description="Helical" evidence="8">
    <location>
        <begin position="268"/>
        <end position="292"/>
    </location>
</feature>
<keyword evidence="4" id="KW-0547">Nucleotide-binding</keyword>
<dbReference type="FunFam" id="1.20.1560.10:FF:000055">
    <property type="entry name" value="ABC multidrug transporter (Eurofung)"/>
    <property type="match status" value="1"/>
</dbReference>
<sequence>MDFSRCVDDTSFGPAVRRCRDNFDFTLKFELLFFAIIPASIFLGLSLPRIVLLARRRVLVTGSWFLTTKLSFIGSYGALHLSLLVLSAIGSTHFRLASLFISSEALSLAAAGCIAILSHLEHSRSQRPSILLSAYLYLSLLLHIAQCRTLWLAATSRLDEVFAKIFTTAVSVEAVIIILESRQKARWLVDDAKEYGPEETSGLYSLSTFMWLNRLFLAGYRKVLELEDLFPLDSEMEVSGLEARFMGHAQQTLHGQKHGLVVVLAKTLLIPLLLPIGPRIAVTGFTFCQAFLVQSVLKFLENKADDSPNLGYGLIGAAILIYAGIAIATSWYWYCQERCLYMARACLGSAIFQKTTQSPLGVAGKSGAITLMSTDIDRILKGFLNLHEFWANLIEIALASWLLERELGVAFVAPIGLVVVSVIAITILGRFIGGRQKAWMEQIQKRVALTATVIASMKHLKISGLADPVETAIQKLRLHELDVGRGFRRLQIGALFLAFLPNLLAPPITLAATGRTLNNLAIFTSTAYLTLLTIPLSDVFRSVAPLMSALACLGRIQSFLEDSPRIDFRDPTNNDTEKITREPSPCGPAIEVVDGQFGWKEGQQAVLKDINLTIPRACLTVIIGPIASGKSTLCKALLGETPVARGQVVVERLAERIGYCDQTPFLFNKTIKENIVGFSQYDPARYAEVIEACLLAHDLALLPRGDDTRVGSNGITLSGGQKLRVSMARALYLASNLLVFDDIFSGLDVDTEEQIFQRVFSSQGLLKRRGTTAILCTHSVRFLPSADQIITLDADGRIVQDNRLQLLATSNRSSIQDLVGEASKWTGSGAIHSSQADMAIPKPLKNLQTQVAAQKSVGDLARKSGDIKVYGHYFRNIPAIPLVAFLVSVVAYGFFYNFPTIWLQYWSDDMASTHPRHSKSFWVGLYALLEVMALFGSTTATLLGLNYMAIRSGAALHLSALRTVTRAPLSFFSKTDLGMVTNHFSQDITLIDGELPGSIINFFTDVAVVIGMAAVLAATSPYMLIAYPFAVAALYMVQRFYLSTSRQIRLLDLEAKSPLYSHFLDTGRGVATIRAFGWTEDHIRINQNLLDTSQRPTYLLAMIQRWLLFTLNVFVLILAVLAVTLSTQLQTSTGFTGSGLLTLMQLGQFMTSVVQCYAKLETSMGAVSRLKAFRDNTSPESLEGEDVVPPPSWPWKGRVEVNRVSASYRASETDPHSVALRELNFVVEPGQKVAICGRTGSGKSSIVLLLLRLLDPLPSSSQNITIDGVALHRVDRSILRQRIIAVPQDVIFLPDGTSFKENLDPFCLSTETECQSILEDLDLWPLVQKQGGLTAGLSPDSLSQGQKQLFSIARAVLRRRVRSRHLEPEGGILLLDEVSSNVDLETDRALRKVIEREFAGYTIIMVSHRLEVVLDFDRVLVLDTGHIVEDGKPRELAGVEKSRFRELLMAASMDENSSS</sequence>
<organism evidence="11 12">
    <name type="scientific">Aspergillus sclerotiicarbonarius (strain CBS 121057 / IBT 28362)</name>
    <dbReference type="NCBI Taxonomy" id="1448318"/>
    <lineage>
        <taxon>Eukaryota</taxon>
        <taxon>Fungi</taxon>
        <taxon>Dikarya</taxon>
        <taxon>Ascomycota</taxon>
        <taxon>Pezizomycotina</taxon>
        <taxon>Eurotiomycetes</taxon>
        <taxon>Eurotiomycetidae</taxon>
        <taxon>Eurotiales</taxon>
        <taxon>Aspergillaceae</taxon>
        <taxon>Aspergillus</taxon>
        <taxon>Aspergillus subgen. Circumdati</taxon>
    </lineage>
</organism>
<evidence type="ECO:0000256" key="7">
    <source>
        <dbReference type="ARBA" id="ARBA00023136"/>
    </source>
</evidence>
<dbReference type="PANTHER" id="PTHR24223:SF345">
    <property type="entry name" value="ABC MULTIDRUG TRANSPORTER (EUROFUNG)"/>
    <property type="match status" value="1"/>
</dbReference>
<keyword evidence="12" id="KW-1185">Reference proteome</keyword>
<dbReference type="CDD" id="cd03250">
    <property type="entry name" value="ABCC_MRP_domain1"/>
    <property type="match status" value="1"/>
</dbReference>
<feature type="domain" description="ABC transmembrane type-1" evidence="10">
    <location>
        <begin position="883"/>
        <end position="1162"/>
    </location>
</feature>
<dbReference type="CDD" id="cd18580">
    <property type="entry name" value="ABC_6TM_ABCC_D2"/>
    <property type="match status" value="1"/>
</dbReference>
<feature type="transmembrane region" description="Helical" evidence="8">
    <location>
        <begin position="882"/>
        <end position="903"/>
    </location>
</feature>
<feature type="transmembrane region" description="Helical" evidence="8">
    <location>
        <begin position="1106"/>
        <end position="1125"/>
    </location>
</feature>
<feature type="transmembrane region" description="Helical" evidence="8">
    <location>
        <begin position="382"/>
        <end position="403"/>
    </location>
</feature>
<reference evidence="11 12" key="1">
    <citation type="submission" date="2018-02" db="EMBL/GenBank/DDBJ databases">
        <title>The genomes of Aspergillus section Nigri reveals drivers in fungal speciation.</title>
        <authorList>
            <consortium name="DOE Joint Genome Institute"/>
            <person name="Vesth T.C."/>
            <person name="Nybo J."/>
            <person name="Theobald S."/>
            <person name="Brandl J."/>
            <person name="Frisvad J.C."/>
            <person name="Nielsen K.F."/>
            <person name="Lyhne E.K."/>
            <person name="Kogle M.E."/>
            <person name="Kuo A."/>
            <person name="Riley R."/>
            <person name="Clum A."/>
            <person name="Nolan M."/>
            <person name="Lipzen A."/>
            <person name="Salamov A."/>
            <person name="Henrissat B."/>
            <person name="Wiebenga A."/>
            <person name="De vries R.P."/>
            <person name="Grigoriev I.V."/>
            <person name="Mortensen U.H."/>
            <person name="Andersen M.R."/>
            <person name="Baker S.E."/>
        </authorList>
    </citation>
    <scope>NUCLEOTIDE SEQUENCE [LARGE SCALE GENOMIC DNA]</scope>
    <source>
        <strain evidence="11 12">CBS 121057</strain>
    </source>
</reference>
<dbReference type="InterPro" id="IPR044726">
    <property type="entry name" value="ABCC_6TM_D2"/>
</dbReference>